<sequence length="650" mass="73365">MSLRALATASRPFLLNSLKNTIKPQQPKIISNMLYRNYTSASAVPASIPGLGQPDMTKGPLYRYDTALPKLPVPTLAETCARYLKSVRPLLNDKEFAETTAAVAEFQKPGGVGEELQKRLLAKANDPKTVNWLEDWWNDLAYFGYRDPVVIYVSYFYAYKDDRLRRKPTQRAAAIIQAAMDFRRQVVDESLAPEMAKKQPLDSSTYKYMFNACRYPAKPSDFELAFDPAQNNHVAVVRHNQFFTFDLVKDGKVLSTADIEAQLDAIVKLAGDRKDPSIGVLTSDNRDIWTEARKTLINAGSQNEELLRKIESSVFLLCLDDSSPVTRDEVSRACWHGDGRNRFFDKALQFIVFENGKAGFMGEHSTMDGTPTCRLNDYVCTTLAQNKIDHGSATVSANLEAPKKLNFAFNTAVHKAIETSEKNFEELIGKHGLHVQNYEGYGKGLIKKFKCSPDAYVQMIIQLAYFKMHGVSRPTYESAQVRKFQHGRTETCRTVSTESVAWVKAMEDPHVSAAQKTDLFKKALASHVEYMSKAVEGRGVDRHLLGLRLSLKSHESKPTMFQQEIFSRSCHWNLSTSQLSGEHFDGYGWGEVVPDGYGVAYMVNEHNLSFNVASMKEMHPERLHHYLKESATEMKQLFEQTLLEAPKSKL</sequence>
<evidence type="ECO:0000256" key="10">
    <source>
        <dbReference type="ARBA" id="ARBA00023128"/>
    </source>
</evidence>
<name>A0A197JUE3_9FUNG</name>
<comment type="similarity">
    <text evidence="3 19">Belongs to the carnitine/choline acetyltransferase family.</text>
</comment>
<evidence type="ECO:0000256" key="17">
    <source>
        <dbReference type="ARBA" id="ARBA00073438"/>
    </source>
</evidence>
<evidence type="ECO:0000256" key="2">
    <source>
        <dbReference type="ARBA" id="ARBA00004443"/>
    </source>
</evidence>
<evidence type="ECO:0000256" key="8">
    <source>
        <dbReference type="ARBA" id="ARBA00022946"/>
    </source>
</evidence>
<keyword evidence="11" id="KW-0472">Membrane</keyword>
<protein>
    <recommendedName>
        <fullName evidence="17">Carnitine O-acetyltransferase, mitochondrial</fullName>
        <ecNumber evidence="16">2.3.1.7</ecNumber>
    </recommendedName>
</protein>
<evidence type="ECO:0000313" key="21">
    <source>
        <dbReference type="EMBL" id="OAQ28593.1"/>
    </source>
</evidence>
<dbReference type="InterPro" id="IPR000542">
    <property type="entry name" value="Carn_acyl_trans"/>
</dbReference>
<dbReference type="GO" id="GO:0005777">
    <property type="term" value="C:peroxisome"/>
    <property type="evidence" value="ECO:0007669"/>
    <property type="project" value="UniProtKB-SubCell"/>
</dbReference>
<evidence type="ECO:0000256" key="9">
    <source>
        <dbReference type="ARBA" id="ARBA00023098"/>
    </source>
</evidence>
<keyword evidence="9" id="KW-0443">Lipid metabolism</keyword>
<dbReference type="AlphaFoldDB" id="A0A197JUE3"/>
<dbReference type="PANTHER" id="PTHR22589:SF103">
    <property type="entry name" value="CARNITINE O-ACETYL-TRANSFERASE, ISOFORM A-RELATED"/>
    <property type="match status" value="1"/>
</dbReference>
<keyword evidence="6" id="KW-0999">Mitochondrion inner membrane</keyword>
<dbReference type="GO" id="GO:0004092">
    <property type="term" value="F:carnitine O-acetyltransferase activity"/>
    <property type="evidence" value="ECO:0007669"/>
    <property type="project" value="UniProtKB-EC"/>
</dbReference>
<evidence type="ECO:0000256" key="5">
    <source>
        <dbReference type="ARBA" id="ARBA00022679"/>
    </source>
</evidence>
<keyword evidence="10" id="KW-0496">Mitochondrion</keyword>
<dbReference type="FunFam" id="3.30.559.70:FF:000007">
    <property type="entry name" value="Carnitine O-acetyltransferase, mitochondrial"/>
    <property type="match status" value="1"/>
</dbReference>
<evidence type="ECO:0000256" key="13">
    <source>
        <dbReference type="ARBA" id="ARBA00023315"/>
    </source>
</evidence>
<dbReference type="GO" id="GO:0005743">
    <property type="term" value="C:mitochondrial inner membrane"/>
    <property type="evidence" value="ECO:0007669"/>
    <property type="project" value="UniProtKB-SubCell"/>
</dbReference>
<dbReference type="InterPro" id="IPR039551">
    <property type="entry name" value="Cho/carn_acyl_trans"/>
</dbReference>
<evidence type="ECO:0000256" key="7">
    <source>
        <dbReference type="ARBA" id="ARBA00022832"/>
    </source>
</evidence>
<keyword evidence="13 19" id="KW-0012">Acyltransferase</keyword>
<dbReference type="PANTHER" id="PTHR22589">
    <property type="entry name" value="CARNITINE O-ACYLTRANSFERASE"/>
    <property type="match status" value="1"/>
</dbReference>
<dbReference type="Proteomes" id="UP000078512">
    <property type="component" value="Unassembled WGS sequence"/>
</dbReference>
<keyword evidence="8" id="KW-0809">Transit peptide</keyword>
<evidence type="ECO:0000256" key="16">
    <source>
        <dbReference type="ARBA" id="ARBA00066910"/>
    </source>
</evidence>
<gene>
    <name evidence="21" type="ORF">K457DRAFT_138679</name>
</gene>
<evidence type="ECO:0000256" key="11">
    <source>
        <dbReference type="ARBA" id="ARBA00023136"/>
    </source>
</evidence>
<dbReference type="SUPFAM" id="SSF52777">
    <property type="entry name" value="CoA-dependent acyltransferases"/>
    <property type="match status" value="2"/>
</dbReference>
<reference evidence="21 22" key="1">
    <citation type="submission" date="2016-05" db="EMBL/GenBank/DDBJ databases">
        <title>Genome sequencing reveals origins of a unique bacterial endosymbiosis in the earliest lineages of terrestrial Fungi.</title>
        <authorList>
            <consortium name="DOE Joint Genome Institute"/>
            <person name="Uehling J."/>
            <person name="Gryganskyi A."/>
            <person name="Hameed K."/>
            <person name="Tschaplinski T."/>
            <person name="Misztal P."/>
            <person name="Wu S."/>
            <person name="Desiro A."/>
            <person name="Vande Pol N."/>
            <person name="Du Z.-Y."/>
            <person name="Zienkiewicz A."/>
            <person name="Zienkiewicz K."/>
            <person name="Morin E."/>
            <person name="Tisserant E."/>
            <person name="Splivallo R."/>
            <person name="Hainaut M."/>
            <person name="Henrissat B."/>
            <person name="Ohm R."/>
            <person name="Kuo A."/>
            <person name="Yan J."/>
            <person name="Lipzen A."/>
            <person name="Nolan M."/>
            <person name="Labutti K."/>
            <person name="Barry K."/>
            <person name="Goldstein A."/>
            <person name="Labbe J."/>
            <person name="Schadt C."/>
            <person name="Tuskan G."/>
            <person name="Grigoriev I."/>
            <person name="Martin F."/>
            <person name="Vilgalys R."/>
            <person name="Bonito G."/>
        </authorList>
    </citation>
    <scope>NUCLEOTIDE SEQUENCE [LARGE SCALE GENOMIC DNA]</scope>
    <source>
        <strain evidence="21 22">AG-77</strain>
    </source>
</reference>
<dbReference type="EC" id="2.3.1.7" evidence="16"/>
<evidence type="ECO:0000256" key="19">
    <source>
        <dbReference type="RuleBase" id="RU003801"/>
    </source>
</evidence>
<evidence type="ECO:0000256" key="3">
    <source>
        <dbReference type="ARBA" id="ARBA00005232"/>
    </source>
</evidence>
<evidence type="ECO:0000259" key="20">
    <source>
        <dbReference type="Pfam" id="PF00755"/>
    </source>
</evidence>
<dbReference type="Pfam" id="PF00755">
    <property type="entry name" value="Carn_acyltransf"/>
    <property type="match status" value="1"/>
</dbReference>
<dbReference type="PROSITE" id="PS00440">
    <property type="entry name" value="ACYLTRANSF_C_2"/>
    <property type="match status" value="1"/>
</dbReference>
<accession>A0A197JUE3</accession>
<evidence type="ECO:0000256" key="15">
    <source>
        <dbReference type="ARBA" id="ARBA00053195"/>
    </source>
</evidence>
<dbReference type="Gene3D" id="3.30.559.10">
    <property type="entry name" value="Chloramphenicol acetyltransferase-like domain"/>
    <property type="match status" value="1"/>
</dbReference>
<feature type="domain" description="Choline/carnitine acyltransferase" evidence="20">
    <location>
        <begin position="71"/>
        <end position="628"/>
    </location>
</feature>
<dbReference type="OrthoDB" id="240216at2759"/>
<evidence type="ECO:0000256" key="12">
    <source>
        <dbReference type="ARBA" id="ARBA00023140"/>
    </source>
</evidence>
<organism evidence="21 22">
    <name type="scientific">Linnemannia elongata AG-77</name>
    <dbReference type="NCBI Taxonomy" id="1314771"/>
    <lineage>
        <taxon>Eukaryota</taxon>
        <taxon>Fungi</taxon>
        <taxon>Fungi incertae sedis</taxon>
        <taxon>Mucoromycota</taxon>
        <taxon>Mortierellomycotina</taxon>
        <taxon>Mortierellomycetes</taxon>
        <taxon>Mortierellales</taxon>
        <taxon>Mortierellaceae</taxon>
        <taxon>Linnemannia</taxon>
    </lineage>
</organism>
<comment type="subcellular location">
    <subcellularLocation>
        <location evidence="2">Mitochondrion inner membrane</location>
        <topology evidence="2">Peripheral membrane protein</topology>
        <orientation evidence="2">Matrix side</orientation>
    </subcellularLocation>
    <subcellularLocation>
        <location evidence="1">Peroxisome</location>
    </subcellularLocation>
</comment>
<evidence type="ECO:0000256" key="14">
    <source>
        <dbReference type="ARBA" id="ARBA00052702"/>
    </source>
</evidence>
<dbReference type="Gene3D" id="3.30.559.70">
    <property type="entry name" value="Choline/Carnitine o-acyltransferase, domain 2"/>
    <property type="match status" value="1"/>
</dbReference>
<dbReference type="GO" id="GO:0009437">
    <property type="term" value="P:carnitine metabolic process"/>
    <property type="evidence" value="ECO:0007669"/>
    <property type="project" value="TreeGrafter"/>
</dbReference>
<keyword evidence="7" id="KW-0276">Fatty acid metabolism</keyword>
<dbReference type="EMBL" id="KV442047">
    <property type="protein sequence ID" value="OAQ28593.1"/>
    <property type="molecule type" value="Genomic_DNA"/>
</dbReference>
<keyword evidence="22" id="KW-1185">Reference proteome</keyword>
<keyword evidence="5 19" id="KW-0808">Transferase</keyword>
<keyword evidence="12" id="KW-0576">Peroxisome</keyword>
<evidence type="ECO:0000256" key="18">
    <source>
        <dbReference type="PIRSR" id="PIRSR600542-1"/>
    </source>
</evidence>
<proteinExistence type="inferred from homology"/>
<comment type="catalytic activity">
    <reaction evidence="14">
        <text>(R)-carnitine + acetyl-CoA = O-acetyl-(R)-carnitine + CoA</text>
        <dbReference type="Rhea" id="RHEA:21136"/>
        <dbReference type="ChEBI" id="CHEBI:16347"/>
        <dbReference type="ChEBI" id="CHEBI:57287"/>
        <dbReference type="ChEBI" id="CHEBI:57288"/>
        <dbReference type="ChEBI" id="CHEBI:57589"/>
        <dbReference type="EC" id="2.3.1.7"/>
    </reaction>
</comment>
<dbReference type="InterPro" id="IPR023213">
    <property type="entry name" value="CAT-like_dom_sf"/>
</dbReference>
<comment type="function">
    <text evidence="15">Carnitine acetylase is specific for short chain fatty acids. Carnitine acetylase seems to affect the flux through the pyruvate dehydrogenase complex. It may be involved as well in the transport of acetyl-CoA into mitochondria.</text>
</comment>
<evidence type="ECO:0000256" key="6">
    <source>
        <dbReference type="ARBA" id="ARBA00022792"/>
    </source>
</evidence>
<evidence type="ECO:0000256" key="4">
    <source>
        <dbReference type="ARBA" id="ARBA00022448"/>
    </source>
</evidence>
<evidence type="ECO:0000313" key="22">
    <source>
        <dbReference type="Proteomes" id="UP000078512"/>
    </source>
</evidence>
<dbReference type="GO" id="GO:0006631">
    <property type="term" value="P:fatty acid metabolic process"/>
    <property type="evidence" value="ECO:0007669"/>
    <property type="project" value="UniProtKB-KW"/>
</dbReference>
<dbReference type="STRING" id="1314771.A0A197JUE3"/>
<evidence type="ECO:0000256" key="1">
    <source>
        <dbReference type="ARBA" id="ARBA00004275"/>
    </source>
</evidence>
<keyword evidence="4" id="KW-0813">Transport</keyword>
<dbReference type="InterPro" id="IPR042231">
    <property type="entry name" value="Cho/carn_acyl_trans_2"/>
</dbReference>
<feature type="active site" description="Proton acceptor" evidence="18">
    <location>
        <position position="364"/>
    </location>
</feature>